<gene>
    <name evidence="2" type="ORF">LNAOJCKE_5353</name>
</gene>
<dbReference type="EMBL" id="BPRC01000044">
    <property type="protein sequence ID" value="GJE68117.1"/>
    <property type="molecule type" value="Genomic_DNA"/>
</dbReference>
<accession>A0ABQ4ULU0</accession>
<evidence type="ECO:0000313" key="2">
    <source>
        <dbReference type="EMBL" id="GJE68117.1"/>
    </source>
</evidence>
<name>A0ABQ4ULU0_9HYPH</name>
<protein>
    <recommendedName>
        <fullName evidence="1">TrwC relaxase domain-containing protein</fullName>
    </recommendedName>
</protein>
<keyword evidence="3" id="KW-1185">Reference proteome</keyword>
<comment type="caution">
    <text evidence="2">The sequence shown here is derived from an EMBL/GenBank/DDBJ whole genome shotgun (WGS) entry which is preliminary data.</text>
</comment>
<evidence type="ECO:0000313" key="3">
    <source>
        <dbReference type="Proteomes" id="UP001055039"/>
    </source>
</evidence>
<dbReference type="InterPro" id="IPR014862">
    <property type="entry name" value="TrwC"/>
</dbReference>
<reference evidence="2" key="1">
    <citation type="journal article" date="2021" name="Front. Microbiol.">
        <title>Comprehensive Comparative Genomics and Phenotyping of Methylobacterium Species.</title>
        <authorList>
            <person name="Alessa O."/>
            <person name="Ogura Y."/>
            <person name="Fujitani Y."/>
            <person name="Takami H."/>
            <person name="Hayashi T."/>
            <person name="Sahin N."/>
            <person name="Tani A."/>
        </authorList>
    </citation>
    <scope>NUCLEOTIDE SEQUENCE</scope>
    <source>
        <strain evidence="2">NBRC 15686</strain>
    </source>
</reference>
<feature type="domain" description="TrwC relaxase" evidence="1">
    <location>
        <begin position="13"/>
        <end position="303"/>
    </location>
</feature>
<dbReference type="Pfam" id="PF08751">
    <property type="entry name" value="TrwC"/>
    <property type="match status" value="1"/>
</dbReference>
<sequence>MVATVGKGGDPGYYLRCSTYYLGGQEPKGIWLSQPDTFGIAPGTEVEPTLFEWLHAGLGPDGRVLVRQPPGRRVGNFDVTLSAPNSVSIVYALADADHRARIEAVQRQAAEAVAALLNREACFIRRGRGVRIVLSAKRSIAAFQHAEARPARHMDGRSFADMALHTHLCIANLGEAQLTDAQDQTLTVHGAIDGRAIYALKMACCAVYHASLAAGLQRLGYAITPTGRNGTFEIAGRDGPAIHEPIKAYFSARRRQVEERLAEYPLASAAAPALAAAVNRATRSNKLTSDSDRFRYWRERAAEQGLGPDFLPGLRFASTQSLNVQEHVVRSRIDVLPDVLTQNQFVLERRHLVAAVAAALVGTGAGPERVETEISRLSTGDRLSVLGHDRYGHALFSTPELVAIEHALVGHGRYLAARP</sequence>
<dbReference type="RefSeq" id="WP_238228957.1">
    <property type="nucleotide sequence ID" value="NZ_BAAADH010000009.1"/>
</dbReference>
<evidence type="ECO:0000259" key="1">
    <source>
        <dbReference type="Pfam" id="PF08751"/>
    </source>
</evidence>
<dbReference type="SUPFAM" id="SSF55464">
    <property type="entry name" value="Origin of replication-binding domain, RBD-like"/>
    <property type="match status" value="1"/>
</dbReference>
<dbReference type="Proteomes" id="UP001055039">
    <property type="component" value="Unassembled WGS sequence"/>
</dbReference>
<proteinExistence type="predicted"/>
<reference evidence="2" key="2">
    <citation type="submission" date="2021-08" db="EMBL/GenBank/DDBJ databases">
        <authorList>
            <person name="Tani A."/>
            <person name="Ola A."/>
            <person name="Ogura Y."/>
            <person name="Katsura K."/>
            <person name="Hayashi T."/>
        </authorList>
    </citation>
    <scope>NUCLEOTIDE SEQUENCE</scope>
    <source>
        <strain evidence="2">NBRC 15686</strain>
    </source>
</reference>
<organism evidence="2 3">
    <name type="scientific">Methylorubrum aminovorans</name>
    <dbReference type="NCBI Taxonomy" id="269069"/>
    <lineage>
        <taxon>Bacteria</taxon>
        <taxon>Pseudomonadati</taxon>
        <taxon>Pseudomonadota</taxon>
        <taxon>Alphaproteobacteria</taxon>
        <taxon>Hyphomicrobiales</taxon>
        <taxon>Methylobacteriaceae</taxon>
        <taxon>Methylorubrum</taxon>
    </lineage>
</organism>
<dbReference type="NCBIfam" id="NF041492">
    <property type="entry name" value="MobF"/>
    <property type="match status" value="1"/>
</dbReference>